<dbReference type="Pfam" id="PF10263">
    <property type="entry name" value="SprT-like"/>
    <property type="match status" value="1"/>
</dbReference>
<evidence type="ECO:0000313" key="4">
    <source>
        <dbReference type="Proteomes" id="UP000440224"/>
    </source>
</evidence>
<sequence length="282" mass="30763">MTEHSPKQTGQVLPLRRGAADGVPRIDPRTPARALAALVEQEGQEAPKAVYRAFDEYNREHFDGRLGQSMLLITQPASPRTLGDYVPRDAHGIPSRIRIAPKCEAVCLAYVLDVVLHEMVHAWQHEVLDNLEQGYEGHGPRFAEKCNEIGAKFGLAEVAPKGRRGKAKAAHWPMCVRPEGYYGPNDPRKRCDDEEEDAAGRAKPEPGSAAEMTSVLVEGLDKLDLVFFRAVAGAKGLPVAAVLRELVIEEARKIAQTGSKSLGAVLDEYEKLRAAGAGKEES</sequence>
<keyword evidence="4" id="KW-1185">Reference proteome</keyword>
<feature type="region of interest" description="Disordered" evidence="1">
    <location>
        <begin position="1"/>
        <end position="27"/>
    </location>
</feature>
<evidence type="ECO:0000256" key="1">
    <source>
        <dbReference type="SAM" id="MobiDB-lite"/>
    </source>
</evidence>
<proteinExistence type="predicted"/>
<accession>A0A6N7Q138</accession>
<reference evidence="3 4" key="1">
    <citation type="submission" date="2019-10" db="EMBL/GenBank/DDBJ databases">
        <title>A soil myxobacterium in the family Polyangiaceae.</title>
        <authorList>
            <person name="Li Y."/>
            <person name="Wang J."/>
        </authorList>
    </citation>
    <scope>NUCLEOTIDE SEQUENCE [LARGE SCALE GENOMIC DNA]</scope>
    <source>
        <strain evidence="3 4">DSM 14734</strain>
    </source>
</reference>
<protein>
    <recommendedName>
        <fullName evidence="2">SprT-like domain-containing protein</fullName>
    </recommendedName>
</protein>
<feature type="region of interest" description="Disordered" evidence="1">
    <location>
        <begin position="183"/>
        <end position="210"/>
    </location>
</feature>
<feature type="domain" description="SprT-like" evidence="2">
    <location>
        <begin position="52"/>
        <end position="153"/>
    </location>
</feature>
<gene>
    <name evidence="3" type="ORF">GF068_40725</name>
</gene>
<organism evidence="3 4">
    <name type="scientific">Polyangium spumosum</name>
    <dbReference type="NCBI Taxonomy" id="889282"/>
    <lineage>
        <taxon>Bacteria</taxon>
        <taxon>Pseudomonadati</taxon>
        <taxon>Myxococcota</taxon>
        <taxon>Polyangia</taxon>
        <taxon>Polyangiales</taxon>
        <taxon>Polyangiaceae</taxon>
        <taxon>Polyangium</taxon>
    </lineage>
</organism>
<feature type="compositionally biased region" description="Basic and acidic residues" evidence="1">
    <location>
        <begin position="186"/>
        <end position="204"/>
    </location>
</feature>
<dbReference type="Proteomes" id="UP000440224">
    <property type="component" value="Unassembled WGS sequence"/>
</dbReference>
<dbReference type="EMBL" id="WJIE01000026">
    <property type="protein sequence ID" value="MRG98192.1"/>
    <property type="molecule type" value="Genomic_DNA"/>
</dbReference>
<name>A0A6N7Q138_9BACT</name>
<dbReference type="AlphaFoldDB" id="A0A6N7Q138"/>
<evidence type="ECO:0000259" key="2">
    <source>
        <dbReference type="Pfam" id="PF10263"/>
    </source>
</evidence>
<evidence type="ECO:0000313" key="3">
    <source>
        <dbReference type="EMBL" id="MRG98192.1"/>
    </source>
</evidence>
<comment type="caution">
    <text evidence="3">The sequence shown here is derived from an EMBL/GenBank/DDBJ whole genome shotgun (WGS) entry which is preliminary data.</text>
</comment>
<dbReference type="GO" id="GO:0006950">
    <property type="term" value="P:response to stress"/>
    <property type="evidence" value="ECO:0007669"/>
    <property type="project" value="UniProtKB-ARBA"/>
</dbReference>
<dbReference type="OrthoDB" id="5298817at2"/>
<dbReference type="InterPro" id="IPR006640">
    <property type="entry name" value="SprT-like_domain"/>
</dbReference>